<accession>A0A2S4USF7</accession>
<organism evidence="1 2">
    <name type="scientific">Puccinia striiformis</name>
    <dbReference type="NCBI Taxonomy" id="27350"/>
    <lineage>
        <taxon>Eukaryota</taxon>
        <taxon>Fungi</taxon>
        <taxon>Dikarya</taxon>
        <taxon>Basidiomycota</taxon>
        <taxon>Pucciniomycotina</taxon>
        <taxon>Pucciniomycetes</taxon>
        <taxon>Pucciniales</taxon>
        <taxon>Pucciniaceae</taxon>
        <taxon>Puccinia</taxon>
    </lineage>
</organism>
<comment type="caution">
    <text evidence="1">The sequence shown here is derived from an EMBL/GenBank/DDBJ whole genome shotgun (WGS) entry which is preliminary data.</text>
</comment>
<keyword evidence="2" id="KW-1185">Reference proteome</keyword>
<dbReference type="VEuPathDB" id="FungiDB:PSTT_13282"/>
<protein>
    <submittedName>
        <fullName evidence="1">Uncharacterized protein</fullName>
    </submittedName>
</protein>
<dbReference type="EMBL" id="PKSL01000184">
    <property type="protein sequence ID" value="POW00180.1"/>
    <property type="molecule type" value="Genomic_DNA"/>
</dbReference>
<reference evidence="1" key="1">
    <citation type="submission" date="2017-12" db="EMBL/GenBank/DDBJ databases">
        <title>Gene loss provides genomic basis for host adaptation in cereal stripe rust fungi.</title>
        <authorList>
            <person name="Xia C."/>
        </authorList>
    </citation>
    <scope>NUCLEOTIDE SEQUENCE [LARGE SCALE GENOMIC DNA]</scope>
    <source>
        <strain evidence="1">93-210</strain>
    </source>
</reference>
<dbReference type="AlphaFoldDB" id="A0A2S4USF7"/>
<feature type="non-terminal residue" evidence="1">
    <location>
        <position position="1"/>
    </location>
</feature>
<gene>
    <name evidence="1" type="ORF">PSTT_13282</name>
</gene>
<feature type="non-terminal residue" evidence="1">
    <location>
        <position position="83"/>
    </location>
</feature>
<sequence>RVANHSYGLRPRVAPIRVMVLFPVRVQSIPLLTCRMLYRFSSFLEVKPKLMIVLLQQARRSGFVQRPLTPMPVTRNGPVLSNP</sequence>
<name>A0A2S4USF7_9BASI</name>
<evidence type="ECO:0000313" key="2">
    <source>
        <dbReference type="Proteomes" id="UP000239156"/>
    </source>
</evidence>
<dbReference type="Proteomes" id="UP000239156">
    <property type="component" value="Unassembled WGS sequence"/>
</dbReference>
<proteinExistence type="predicted"/>
<evidence type="ECO:0000313" key="1">
    <source>
        <dbReference type="EMBL" id="POW00180.1"/>
    </source>
</evidence>